<dbReference type="GO" id="GO:0016846">
    <property type="term" value="F:carbon-sulfur lyase activity"/>
    <property type="evidence" value="ECO:0007669"/>
    <property type="project" value="InterPro"/>
</dbReference>
<evidence type="ECO:0000313" key="6">
    <source>
        <dbReference type="EMBL" id="KYK54165.1"/>
    </source>
</evidence>
<dbReference type="Pfam" id="PF04828">
    <property type="entry name" value="GFA"/>
    <property type="match status" value="1"/>
</dbReference>
<keyword evidence="3" id="KW-0862">Zinc</keyword>
<dbReference type="STRING" id="98403.A0A151GAR3"/>
<keyword evidence="2" id="KW-0479">Metal-binding</keyword>
<gene>
    <name evidence="6" type="ORF">DCS_06122</name>
</gene>
<dbReference type="InterPro" id="IPR011057">
    <property type="entry name" value="Mss4-like_sf"/>
</dbReference>
<dbReference type="InterPro" id="IPR006913">
    <property type="entry name" value="CENP-V/GFA"/>
</dbReference>
<dbReference type="Proteomes" id="UP000076580">
    <property type="component" value="Chromosome 03"/>
</dbReference>
<evidence type="ECO:0000256" key="4">
    <source>
        <dbReference type="ARBA" id="ARBA00023239"/>
    </source>
</evidence>
<dbReference type="GeneID" id="63718765"/>
<organism evidence="6 7">
    <name type="scientific">Drechmeria coniospora</name>
    <name type="common">Nematophagous fungus</name>
    <name type="synonym">Meria coniospora</name>
    <dbReference type="NCBI Taxonomy" id="98403"/>
    <lineage>
        <taxon>Eukaryota</taxon>
        <taxon>Fungi</taxon>
        <taxon>Dikarya</taxon>
        <taxon>Ascomycota</taxon>
        <taxon>Pezizomycotina</taxon>
        <taxon>Sordariomycetes</taxon>
        <taxon>Hypocreomycetidae</taxon>
        <taxon>Hypocreales</taxon>
        <taxon>Ophiocordycipitaceae</taxon>
        <taxon>Drechmeria</taxon>
    </lineage>
</organism>
<dbReference type="AlphaFoldDB" id="A0A151GAR3"/>
<dbReference type="PROSITE" id="PS51891">
    <property type="entry name" value="CENP_V_GFA"/>
    <property type="match status" value="1"/>
</dbReference>
<evidence type="ECO:0000259" key="5">
    <source>
        <dbReference type="PROSITE" id="PS51891"/>
    </source>
</evidence>
<dbReference type="Gene3D" id="3.90.1590.10">
    <property type="entry name" value="glutathione-dependent formaldehyde- activating enzyme (gfa)"/>
    <property type="match status" value="2"/>
</dbReference>
<feature type="domain" description="CENP-V/GFA" evidence="5">
    <location>
        <begin position="11"/>
        <end position="150"/>
    </location>
</feature>
<keyword evidence="7" id="KW-1185">Reference proteome</keyword>
<evidence type="ECO:0000313" key="7">
    <source>
        <dbReference type="Proteomes" id="UP000076580"/>
    </source>
</evidence>
<dbReference type="EMBL" id="LAYC01000003">
    <property type="protein sequence ID" value="KYK54165.1"/>
    <property type="molecule type" value="Genomic_DNA"/>
</dbReference>
<accession>A0A151GAR3</accession>
<evidence type="ECO:0000256" key="1">
    <source>
        <dbReference type="ARBA" id="ARBA00005495"/>
    </source>
</evidence>
<proteinExistence type="inferred from homology"/>
<dbReference type="GO" id="GO:0046872">
    <property type="term" value="F:metal ion binding"/>
    <property type="evidence" value="ECO:0007669"/>
    <property type="project" value="UniProtKB-KW"/>
</dbReference>
<dbReference type="RefSeq" id="XP_040653517.1">
    <property type="nucleotide sequence ID" value="XM_040803413.1"/>
</dbReference>
<comment type="caution">
    <text evidence="6">The sequence shown here is derived from an EMBL/GenBank/DDBJ whole genome shotgun (WGS) entry which is preliminary data.</text>
</comment>
<reference evidence="6 7" key="1">
    <citation type="journal article" date="2016" name="Sci. Rep.">
        <title>Insights into Adaptations to a Near-Obligate Nematode Endoparasitic Lifestyle from the Finished Genome of Drechmeria coniospora.</title>
        <authorList>
            <person name="Zhang L."/>
            <person name="Zhou Z."/>
            <person name="Guo Q."/>
            <person name="Fokkens L."/>
            <person name="Miskei M."/>
            <person name="Pocsi I."/>
            <person name="Zhang W."/>
            <person name="Chen M."/>
            <person name="Wang L."/>
            <person name="Sun Y."/>
            <person name="Donzelli B.G."/>
            <person name="Gibson D.M."/>
            <person name="Nelson D.R."/>
            <person name="Luo J.G."/>
            <person name="Rep M."/>
            <person name="Liu H."/>
            <person name="Yang S."/>
            <person name="Wang J."/>
            <person name="Krasnoff S.B."/>
            <person name="Xu Y."/>
            <person name="Molnar I."/>
            <person name="Lin M."/>
        </authorList>
    </citation>
    <scope>NUCLEOTIDE SEQUENCE [LARGE SCALE GENOMIC DNA]</scope>
    <source>
        <strain evidence="6 7">ARSEF 6962</strain>
    </source>
</reference>
<evidence type="ECO:0000256" key="3">
    <source>
        <dbReference type="ARBA" id="ARBA00022833"/>
    </source>
</evidence>
<dbReference type="InParanoid" id="A0A151GAR3"/>
<dbReference type="PANTHER" id="PTHR33337:SF31">
    <property type="entry name" value="DUF636 DOMAIN PROTEIN (AFU_ORTHOLOGUE AFUA_2G12650)"/>
    <property type="match status" value="1"/>
</dbReference>
<evidence type="ECO:0000256" key="2">
    <source>
        <dbReference type="ARBA" id="ARBA00022723"/>
    </source>
</evidence>
<protein>
    <submittedName>
        <fullName evidence="6">DUF636 domain protein</fullName>
    </submittedName>
</protein>
<dbReference type="SUPFAM" id="SSF51316">
    <property type="entry name" value="Mss4-like"/>
    <property type="match status" value="2"/>
</dbReference>
<name>A0A151GAR3_DRECN</name>
<keyword evidence="4" id="KW-0456">Lyase</keyword>
<sequence length="354" mass="37931">MAEIKTETKTLEAKCLCGSVHLTFDIPVALLPLPVYLCHCSLCRYATGSPCVFHTQLPEGLLPSFVGESGEDKMTSWVSRGAGCSYDFCSTCGCHIAGVGLDRNQWTPATSIFSDHGGANFIIDRHVFSKSAKGGGLSSMLTHLGGREMPCWNPASDDPAGQLVEAQAEMGDDGESRLRAECKCGGVSFAIRRPNQAVLDDDVMSRCVSPKAKEKWMAEHDVCDDCRLTSGTHVVGWAKVPLALCEPAIDTGLRVGTSKTFASSEGVLRAFCGVCGATVFRCSVTHRPTEGQAVVDVATGILRAPEGVLAENWLTWKSRLAFAASGMAYDVEFAEALSKGMEAWAEQRYGVEES</sequence>
<comment type="similarity">
    <text evidence="1">Belongs to the Gfa family.</text>
</comment>
<dbReference type="PANTHER" id="PTHR33337">
    <property type="entry name" value="GFA DOMAIN-CONTAINING PROTEIN"/>
    <property type="match status" value="1"/>
</dbReference>